<evidence type="ECO:0000256" key="1">
    <source>
        <dbReference type="ARBA" id="ARBA00004435"/>
    </source>
</evidence>
<keyword evidence="9 11" id="KW-0472">Membrane</keyword>
<name>A0A452GFM9_9SAUR</name>
<reference evidence="12" key="3">
    <citation type="submission" date="2025-09" db="UniProtKB">
        <authorList>
            <consortium name="Ensembl"/>
        </authorList>
    </citation>
    <scope>IDENTIFICATION</scope>
</reference>
<evidence type="ECO:0000256" key="8">
    <source>
        <dbReference type="ARBA" id="ARBA00022989"/>
    </source>
</evidence>
<keyword evidence="5" id="KW-1003">Cell membrane</keyword>
<dbReference type="PRINTS" id="PR01077">
    <property type="entry name" value="CLAUDIN"/>
</dbReference>
<dbReference type="GO" id="GO:0005198">
    <property type="term" value="F:structural molecule activity"/>
    <property type="evidence" value="ECO:0007669"/>
    <property type="project" value="InterPro"/>
</dbReference>
<feature type="transmembrane region" description="Helical" evidence="11">
    <location>
        <begin position="6"/>
        <end position="25"/>
    </location>
</feature>
<comment type="subcellular location">
    <subcellularLocation>
        <location evidence="1">Cell junction</location>
        <location evidence="1">Tight junction</location>
    </subcellularLocation>
    <subcellularLocation>
        <location evidence="2">Cell membrane</location>
        <topology evidence="2">Multi-pass membrane protein</topology>
    </subcellularLocation>
</comment>
<evidence type="ECO:0000256" key="6">
    <source>
        <dbReference type="ARBA" id="ARBA00022692"/>
    </source>
</evidence>
<reference evidence="13" key="1">
    <citation type="journal article" date="2017" name="PLoS ONE">
        <title>The Agassiz's desert tortoise genome provides a resource for the conservation of a threatened species.</title>
        <authorList>
            <person name="Tollis M."/>
            <person name="DeNardo D.F."/>
            <person name="Cornelius J.A."/>
            <person name="Dolby G.A."/>
            <person name="Edwards T."/>
            <person name="Henen B.T."/>
            <person name="Karl A.E."/>
            <person name="Murphy R.W."/>
            <person name="Kusumi K."/>
        </authorList>
    </citation>
    <scope>NUCLEOTIDE SEQUENCE [LARGE SCALE GENOMIC DNA]</scope>
</reference>
<evidence type="ECO:0000256" key="4">
    <source>
        <dbReference type="ARBA" id="ARBA00022427"/>
    </source>
</evidence>
<dbReference type="Pfam" id="PF00822">
    <property type="entry name" value="PMP22_Claudin"/>
    <property type="match status" value="1"/>
</dbReference>
<keyword evidence="7" id="KW-0965">Cell junction</keyword>
<feature type="region of interest" description="Disordered" evidence="10">
    <location>
        <begin position="218"/>
        <end position="249"/>
    </location>
</feature>
<dbReference type="Proteomes" id="UP000291020">
    <property type="component" value="Unassembled WGS sequence"/>
</dbReference>
<comment type="similarity">
    <text evidence="3">Belongs to the claudin family.</text>
</comment>
<keyword evidence="8 11" id="KW-1133">Transmembrane helix</keyword>
<evidence type="ECO:0000256" key="7">
    <source>
        <dbReference type="ARBA" id="ARBA00022949"/>
    </source>
</evidence>
<keyword evidence="6 11" id="KW-0812">Transmembrane</keyword>
<dbReference type="InterPro" id="IPR006187">
    <property type="entry name" value="Claudin"/>
</dbReference>
<dbReference type="GO" id="GO:0005923">
    <property type="term" value="C:bicellular tight junction"/>
    <property type="evidence" value="ECO:0007669"/>
    <property type="project" value="UniProtKB-SubCell"/>
</dbReference>
<sequence>MATGSMVLGLVVAPMGWVLLLAATVTPRWREFSRRPGFPWDVSFSDGLWESCVEVISVPGRACQAIPQETAISWPMQMLRALTVISVLTGVLSYSLGHVGVRWWTDSPNPKLTGTAGLLLVLSGAMYLCATSYMAYKVLENMANPQTPAGDKFWLGTCLYLGWSGGVAEILAGICLAVNFQRKEESSAGNVAAPYELPRRLGRATILSPFAELRLTPATQHRPPASAKGGPRADPMSHHTRPGLCPAGL</sequence>
<evidence type="ECO:0000256" key="5">
    <source>
        <dbReference type="ARBA" id="ARBA00022475"/>
    </source>
</evidence>
<dbReference type="GO" id="GO:0005886">
    <property type="term" value="C:plasma membrane"/>
    <property type="evidence" value="ECO:0007669"/>
    <property type="project" value="UniProtKB-SubCell"/>
</dbReference>
<evidence type="ECO:0000256" key="3">
    <source>
        <dbReference type="ARBA" id="ARBA00008295"/>
    </source>
</evidence>
<evidence type="ECO:0008006" key="14">
    <source>
        <dbReference type="Google" id="ProtNLM"/>
    </source>
</evidence>
<evidence type="ECO:0000313" key="12">
    <source>
        <dbReference type="Ensembl" id="ENSGAGP00000000310.1"/>
    </source>
</evidence>
<dbReference type="Gene3D" id="1.20.140.150">
    <property type="match status" value="1"/>
</dbReference>
<feature type="transmembrane region" description="Helical" evidence="11">
    <location>
        <begin position="116"/>
        <end position="136"/>
    </location>
</feature>
<organism evidence="12 13">
    <name type="scientific">Gopherus agassizii</name>
    <name type="common">Agassiz's desert tortoise</name>
    <dbReference type="NCBI Taxonomy" id="38772"/>
    <lineage>
        <taxon>Eukaryota</taxon>
        <taxon>Metazoa</taxon>
        <taxon>Chordata</taxon>
        <taxon>Craniata</taxon>
        <taxon>Vertebrata</taxon>
        <taxon>Euteleostomi</taxon>
        <taxon>Archelosauria</taxon>
        <taxon>Testudinata</taxon>
        <taxon>Testudines</taxon>
        <taxon>Cryptodira</taxon>
        <taxon>Durocryptodira</taxon>
        <taxon>Testudinoidea</taxon>
        <taxon>Testudinidae</taxon>
        <taxon>Gopherus</taxon>
    </lineage>
</organism>
<dbReference type="Ensembl" id="ENSGAGT00000000351.1">
    <property type="protein sequence ID" value="ENSGAGP00000000310.1"/>
    <property type="gene ID" value="ENSGAGG00000000263.1"/>
</dbReference>
<accession>A0A452GFM9</accession>
<proteinExistence type="inferred from homology"/>
<dbReference type="PANTHER" id="PTHR12002">
    <property type="entry name" value="CLAUDIN"/>
    <property type="match status" value="1"/>
</dbReference>
<dbReference type="InterPro" id="IPR004031">
    <property type="entry name" value="PMP22/EMP/MP20/Claudin"/>
</dbReference>
<evidence type="ECO:0000256" key="2">
    <source>
        <dbReference type="ARBA" id="ARBA00004651"/>
    </source>
</evidence>
<dbReference type="AlphaFoldDB" id="A0A452GFM9"/>
<feature type="transmembrane region" description="Helical" evidence="11">
    <location>
        <begin position="78"/>
        <end position="96"/>
    </location>
</feature>
<evidence type="ECO:0000313" key="13">
    <source>
        <dbReference type="Proteomes" id="UP000291020"/>
    </source>
</evidence>
<dbReference type="STRING" id="38772.ENSGAGP00000000310"/>
<protein>
    <recommendedName>
        <fullName evidence="14">Claudin</fullName>
    </recommendedName>
</protein>
<keyword evidence="13" id="KW-1185">Reference proteome</keyword>
<evidence type="ECO:0000256" key="10">
    <source>
        <dbReference type="SAM" id="MobiDB-lite"/>
    </source>
</evidence>
<keyword evidence="4" id="KW-0796">Tight junction</keyword>
<evidence type="ECO:0000256" key="9">
    <source>
        <dbReference type="ARBA" id="ARBA00023136"/>
    </source>
</evidence>
<reference evidence="12" key="2">
    <citation type="submission" date="2025-08" db="UniProtKB">
        <authorList>
            <consortium name="Ensembl"/>
        </authorList>
    </citation>
    <scope>IDENTIFICATION</scope>
</reference>
<evidence type="ECO:0000256" key="11">
    <source>
        <dbReference type="SAM" id="Phobius"/>
    </source>
</evidence>